<dbReference type="GeneID" id="301703979"/>
<sequence>MFISKYATHLEFKEKTTHHPNWIKSGYIRDLESTASHRNCWIILDYDNLKASFLSSMPGLGTIRGLARLYNVWSIKGTVEQINNTIIHTITGILETLGLGIVLLVFRITLTAVLIPIILLFYLCTVLIACFKNQFESALSKSLTSEVRIV</sequence>
<name>A0ABX8CDM2_9CHLA</name>
<feature type="transmembrane region" description="Helical" evidence="1">
    <location>
        <begin position="86"/>
        <end position="106"/>
    </location>
</feature>
<keyword evidence="1" id="KW-1133">Transmembrane helix</keyword>
<dbReference type="RefSeq" id="WP_213241037.1">
    <property type="nucleotide sequence ID" value="NZ_CP060791.1"/>
</dbReference>
<feature type="transmembrane region" description="Helical" evidence="1">
    <location>
        <begin position="112"/>
        <end position="131"/>
    </location>
</feature>
<protein>
    <submittedName>
        <fullName evidence="2">Uncharacterized protein</fullName>
    </submittedName>
</protein>
<reference evidence="2 3" key="1">
    <citation type="submission" date="2020-08" db="EMBL/GenBank/DDBJ databases">
        <title>Isolation and characterization of novel Chlamydia from Siamese crocodiles (Crocodylus siamensis).</title>
        <authorList>
            <person name="Sariya L."/>
        </authorList>
    </citation>
    <scope>NUCLEOTIDE SEQUENCE [LARGE SCALE GENOMIC DNA]</scope>
    <source>
        <strain evidence="2 3">No. 12</strain>
    </source>
</reference>
<proteinExistence type="predicted"/>
<gene>
    <name evidence="2" type="ORF">H9Q19_00055</name>
</gene>
<keyword evidence="3" id="KW-1185">Reference proteome</keyword>
<keyword evidence="1" id="KW-0812">Transmembrane</keyword>
<dbReference type="Proteomes" id="UP000680625">
    <property type="component" value="Chromosome"/>
</dbReference>
<evidence type="ECO:0000313" key="2">
    <source>
        <dbReference type="EMBL" id="QVE49110.1"/>
    </source>
</evidence>
<evidence type="ECO:0000313" key="3">
    <source>
        <dbReference type="Proteomes" id="UP000680625"/>
    </source>
</evidence>
<organism evidence="2 3">
    <name type="scientific">Chlamydia crocodili</name>
    <dbReference type="NCBI Taxonomy" id="2766982"/>
    <lineage>
        <taxon>Bacteria</taxon>
        <taxon>Pseudomonadati</taxon>
        <taxon>Chlamydiota</taxon>
        <taxon>Chlamydiia</taxon>
        <taxon>Chlamydiales</taxon>
        <taxon>Chlamydiaceae</taxon>
        <taxon>Chlamydia/Chlamydophila group</taxon>
        <taxon>Chlamydia</taxon>
    </lineage>
</organism>
<keyword evidence="1" id="KW-0472">Membrane</keyword>
<evidence type="ECO:0000256" key="1">
    <source>
        <dbReference type="SAM" id="Phobius"/>
    </source>
</evidence>
<dbReference type="EMBL" id="CP060791">
    <property type="protein sequence ID" value="QVE49110.1"/>
    <property type="molecule type" value="Genomic_DNA"/>
</dbReference>
<accession>A0ABX8CDM2</accession>